<evidence type="ECO:0000259" key="5">
    <source>
        <dbReference type="Pfam" id="PF07679"/>
    </source>
</evidence>
<evidence type="ECO:0000256" key="3">
    <source>
        <dbReference type="ARBA" id="ARBA00023319"/>
    </source>
</evidence>
<dbReference type="GO" id="GO:0030424">
    <property type="term" value="C:axon"/>
    <property type="evidence" value="ECO:0007669"/>
    <property type="project" value="TreeGrafter"/>
</dbReference>
<dbReference type="STRING" id="29170.A0A368F6C8"/>
<dbReference type="GO" id="GO:0007156">
    <property type="term" value="P:homophilic cell adhesion via plasma membrane adhesion molecules"/>
    <property type="evidence" value="ECO:0007669"/>
    <property type="project" value="TreeGrafter"/>
</dbReference>
<comment type="caution">
    <text evidence="6">The sequence shown here is derived from an EMBL/GenBank/DDBJ whole genome shotgun (WGS) entry which is preliminary data.</text>
</comment>
<dbReference type="PANTHER" id="PTHR45080:SF8">
    <property type="entry name" value="IG-LIKE DOMAIN-CONTAINING PROTEIN"/>
    <property type="match status" value="1"/>
</dbReference>
<dbReference type="GO" id="GO:0043025">
    <property type="term" value="C:neuronal cell body"/>
    <property type="evidence" value="ECO:0007669"/>
    <property type="project" value="TreeGrafter"/>
</dbReference>
<feature type="region of interest" description="Disordered" evidence="4">
    <location>
        <begin position="109"/>
        <end position="151"/>
    </location>
</feature>
<evidence type="ECO:0000256" key="2">
    <source>
        <dbReference type="ARBA" id="ARBA00023157"/>
    </source>
</evidence>
<dbReference type="SUPFAM" id="SSF48726">
    <property type="entry name" value="Immunoglobulin"/>
    <property type="match status" value="1"/>
</dbReference>
<dbReference type="InterPro" id="IPR013783">
    <property type="entry name" value="Ig-like_fold"/>
</dbReference>
<dbReference type="EMBL" id="JOJR01007281">
    <property type="protein sequence ID" value="RCN26445.1"/>
    <property type="molecule type" value="Genomic_DNA"/>
</dbReference>
<organism evidence="6 7">
    <name type="scientific">Ancylostoma caninum</name>
    <name type="common">Dog hookworm</name>
    <dbReference type="NCBI Taxonomy" id="29170"/>
    <lineage>
        <taxon>Eukaryota</taxon>
        <taxon>Metazoa</taxon>
        <taxon>Ecdysozoa</taxon>
        <taxon>Nematoda</taxon>
        <taxon>Chromadorea</taxon>
        <taxon>Rhabditida</taxon>
        <taxon>Rhabditina</taxon>
        <taxon>Rhabditomorpha</taxon>
        <taxon>Strongyloidea</taxon>
        <taxon>Ancylostomatidae</taxon>
        <taxon>Ancylostomatinae</taxon>
        <taxon>Ancylostoma</taxon>
    </lineage>
</organism>
<dbReference type="PANTHER" id="PTHR45080">
    <property type="entry name" value="CONTACTIN 5"/>
    <property type="match status" value="1"/>
</dbReference>
<feature type="compositionally biased region" description="Acidic residues" evidence="4">
    <location>
        <begin position="125"/>
        <end position="136"/>
    </location>
</feature>
<feature type="domain" description="Immunoglobulin I-set" evidence="5">
    <location>
        <begin position="14"/>
        <end position="62"/>
    </location>
</feature>
<protein>
    <recommendedName>
        <fullName evidence="5">Immunoglobulin I-set domain-containing protein</fullName>
    </recommendedName>
</protein>
<keyword evidence="3" id="KW-0393">Immunoglobulin domain</keyword>
<dbReference type="GO" id="GO:0005886">
    <property type="term" value="C:plasma membrane"/>
    <property type="evidence" value="ECO:0007669"/>
    <property type="project" value="TreeGrafter"/>
</dbReference>
<evidence type="ECO:0000256" key="1">
    <source>
        <dbReference type="ARBA" id="ARBA00022729"/>
    </source>
</evidence>
<evidence type="ECO:0000313" key="6">
    <source>
        <dbReference type="EMBL" id="RCN26445.1"/>
    </source>
</evidence>
<feature type="non-terminal residue" evidence="6">
    <location>
        <position position="1"/>
    </location>
</feature>
<dbReference type="GO" id="GO:0008046">
    <property type="term" value="F:axon guidance receptor activity"/>
    <property type="evidence" value="ECO:0007669"/>
    <property type="project" value="TreeGrafter"/>
</dbReference>
<dbReference type="AlphaFoldDB" id="A0A368F6C8"/>
<dbReference type="Proteomes" id="UP000252519">
    <property type="component" value="Unassembled WGS sequence"/>
</dbReference>
<keyword evidence="2" id="KW-1015">Disulfide bond</keyword>
<feature type="compositionally biased region" description="Basic and acidic residues" evidence="4">
    <location>
        <begin position="109"/>
        <end position="124"/>
    </location>
</feature>
<proteinExistence type="predicted"/>
<gene>
    <name evidence="6" type="ORF">ANCCAN_27828</name>
</gene>
<keyword evidence="1" id="KW-0732">Signal</keyword>
<dbReference type="InterPro" id="IPR013098">
    <property type="entry name" value="Ig_I-set"/>
</dbReference>
<evidence type="ECO:0000256" key="4">
    <source>
        <dbReference type="SAM" id="MobiDB-lite"/>
    </source>
</evidence>
<reference evidence="6 7" key="1">
    <citation type="submission" date="2014-10" db="EMBL/GenBank/DDBJ databases">
        <title>Draft genome of the hookworm Ancylostoma caninum.</title>
        <authorList>
            <person name="Mitreva M."/>
        </authorList>
    </citation>
    <scope>NUCLEOTIDE SEQUENCE [LARGE SCALE GENOMIC DNA]</scope>
    <source>
        <strain evidence="6 7">Baltimore</strain>
    </source>
</reference>
<dbReference type="OrthoDB" id="428111at2759"/>
<accession>A0A368F6C8</accession>
<evidence type="ECO:0000313" key="7">
    <source>
        <dbReference type="Proteomes" id="UP000252519"/>
    </source>
</evidence>
<dbReference type="InterPro" id="IPR050958">
    <property type="entry name" value="Cell_Adh-Cytoskel_Orgn"/>
</dbReference>
<keyword evidence="7" id="KW-1185">Reference proteome</keyword>
<name>A0A368F6C8_ANCCA</name>
<sequence>LKTSYSNRALFQAGESIGDSDKYKVHDGLLVIESLSEHDSGAYKCVASNAVGNASQIAELKVLLKPRIEKLHDFTKKENEDVEIVCKYGGDGITGAKFVFGSEEYAVVDEEHGKELAPADRSQDENGEEDEDEEEEAPAKDGSDNAEEEDG</sequence>
<dbReference type="InterPro" id="IPR036179">
    <property type="entry name" value="Ig-like_dom_sf"/>
</dbReference>
<dbReference type="Pfam" id="PF07679">
    <property type="entry name" value="I-set"/>
    <property type="match status" value="1"/>
</dbReference>
<feature type="non-terminal residue" evidence="6">
    <location>
        <position position="151"/>
    </location>
</feature>
<dbReference type="Gene3D" id="2.60.40.10">
    <property type="entry name" value="Immunoglobulins"/>
    <property type="match status" value="1"/>
</dbReference>
<dbReference type="GO" id="GO:0050808">
    <property type="term" value="P:synapse organization"/>
    <property type="evidence" value="ECO:0007669"/>
    <property type="project" value="TreeGrafter"/>
</dbReference>